<evidence type="ECO:0000313" key="2">
    <source>
        <dbReference type="Proteomes" id="UP001066276"/>
    </source>
</evidence>
<gene>
    <name evidence="1" type="ORF">NDU88_000981</name>
</gene>
<protein>
    <submittedName>
        <fullName evidence="1">Uncharacterized protein</fullName>
    </submittedName>
</protein>
<sequence>MGDGEVIKDDKDQKDQCYEQEHGHLEDLWDQEKLDQDEDQWDPCQEDHCQKDQENGTRKWKTKSARWMDGGLKLRATGQGRHDNVKQHQE</sequence>
<organism evidence="1 2">
    <name type="scientific">Pleurodeles waltl</name>
    <name type="common">Iberian ribbed newt</name>
    <dbReference type="NCBI Taxonomy" id="8319"/>
    <lineage>
        <taxon>Eukaryota</taxon>
        <taxon>Metazoa</taxon>
        <taxon>Chordata</taxon>
        <taxon>Craniata</taxon>
        <taxon>Vertebrata</taxon>
        <taxon>Euteleostomi</taxon>
        <taxon>Amphibia</taxon>
        <taxon>Batrachia</taxon>
        <taxon>Caudata</taxon>
        <taxon>Salamandroidea</taxon>
        <taxon>Salamandridae</taxon>
        <taxon>Pleurodelinae</taxon>
        <taxon>Pleurodeles</taxon>
    </lineage>
</organism>
<accession>A0AAV7L9Q6</accession>
<name>A0AAV7L9Q6_PLEWA</name>
<keyword evidence="2" id="KW-1185">Reference proteome</keyword>
<reference evidence="1" key="1">
    <citation type="journal article" date="2022" name="bioRxiv">
        <title>Sequencing and chromosome-scale assembly of the giantPleurodeles waltlgenome.</title>
        <authorList>
            <person name="Brown T."/>
            <person name="Elewa A."/>
            <person name="Iarovenko S."/>
            <person name="Subramanian E."/>
            <person name="Araus A.J."/>
            <person name="Petzold A."/>
            <person name="Susuki M."/>
            <person name="Suzuki K.-i.T."/>
            <person name="Hayashi T."/>
            <person name="Toyoda A."/>
            <person name="Oliveira C."/>
            <person name="Osipova E."/>
            <person name="Leigh N.D."/>
            <person name="Simon A."/>
            <person name="Yun M.H."/>
        </authorList>
    </citation>
    <scope>NUCLEOTIDE SEQUENCE</scope>
    <source>
        <strain evidence="1">20211129_DDA</strain>
        <tissue evidence="1">Liver</tissue>
    </source>
</reference>
<dbReference type="AlphaFoldDB" id="A0AAV7L9Q6"/>
<proteinExistence type="predicted"/>
<dbReference type="EMBL" id="JANPWB010000015">
    <property type="protein sequence ID" value="KAJ1087818.1"/>
    <property type="molecule type" value="Genomic_DNA"/>
</dbReference>
<dbReference type="Proteomes" id="UP001066276">
    <property type="component" value="Chromosome 11"/>
</dbReference>
<evidence type="ECO:0000313" key="1">
    <source>
        <dbReference type="EMBL" id="KAJ1087818.1"/>
    </source>
</evidence>
<comment type="caution">
    <text evidence="1">The sequence shown here is derived from an EMBL/GenBank/DDBJ whole genome shotgun (WGS) entry which is preliminary data.</text>
</comment>